<dbReference type="EMBL" id="SWJZ01000014">
    <property type="protein sequence ID" value="TKD22892.1"/>
    <property type="molecule type" value="Genomic_DNA"/>
</dbReference>
<dbReference type="OrthoDB" id="7726078at2"/>
<evidence type="ECO:0000256" key="2">
    <source>
        <dbReference type="ARBA" id="ARBA00022553"/>
    </source>
</evidence>
<proteinExistence type="predicted"/>
<dbReference type="InterPro" id="IPR036736">
    <property type="entry name" value="ACP-like_sf"/>
</dbReference>
<dbReference type="SMART" id="SM00823">
    <property type="entry name" value="PKS_PP"/>
    <property type="match status" value="1"/>
</dbReference>
<accession>A0A4V5PTW3</accession>
<evidence type="ECO:0000259" key="3">
    <source>
        <dbReference type="PROSITE" id="PS50075"/>
    </source>
</evidence>
<evidence type="ECO:0000313" key="5">
    <source>
        <dbReference type="Proteomes" id="UP000310597"/>
    </source>
</evidence>
<keyword evidence="2" id="KW-0597">Phosphoprotein</keyword>
<protein>
    <submittedName>
        <fullName evidence="4">Acyl carrier protein</fullName>
    </submittedName>
</protein>
<dbReference type="Gene3D" id="1.10.1200.10">
    <property type="entry name" value="ACP-like"/>
    <property type="match status" value="1"/>
</dbReference>
<dbReference type="PROSITE" id="PS50075">
    <property type="entry name" value="CARRIER"/>
    <property type="match status" value="1"/>
</dbReference>
<dbReference type="RefSeq" id="WP_136905160.1">
    <property type="nucleotide sequence ID" value="NZ_SWJZ01000014.1"/>
</dbReference>
<keyword evidence="1" id="KW-0596">Phosphopantetheine</keyword>
<dbReference type="AlphaFoldDB" id="A0A4V5PTW3"/>
<comment type="caution">
    <text evidence="4">The sequence shown here is derived from an EMBL/GenBank/DDBJ whole genome shotgun (WGS) entry which is preliminary data.</text>
</comment>
<dbReference type="GO" id="GO:0031177">
    <property type="term" value="F:phosphopantetheine binding"/>
    <property type="evidence" value="ECO:0007669"/>
    <property type="project" value="InterPro"/>
</dbReference>
<evidence type="ECO:0000313" key="4">
    <source>
        <dbReference type="EMBL" id="TKD22892.1"/>
    </source>
</evidence>
<feature type="domain" description="Carrier" evidence="3">
    <location>
        <begin position="13"/>
        <end position="90"/>
    </location>
</feature>
<gene>
    <name evidence="4" type="ORF">FBT96_04570</name>
</gene>
<dbReference type="SMART" id="SM01294">
    <property type="entry name" value="PKS_PP_betabranch"/>
    <property type="match status" value="1"/>
</dbReference>
<evidence type="ECO:0000256" key="1">
    <source>
        <dbReference type="ARBA" id="ARBA00022450"/>
    </source>
</evidence>
<dbReference type="Proteomes" id="UP000310597">
    <property type="component" value="Unassembled WGS sequence"/>
</dbReference>
<reference evidence="4 5" key="1">
    <citation type="submission" date="2019-04" db="EMBL/GenBank/DDBJ databases">
        <title>Draft Whole-Genome sequence of the purple photosynthetic bacterium Rhodobacter capsulatus SP108 with an indigenous class A beta-lactamase.</title>
        <authorList>
            <person name="Robertson S."/>
            <person name="Meyer T.E."/>
            <person name="Kyndt J.A."/>
        </authorList>
    </citation>
    <scope>NUCLEOTIDE SEQUENCE [LARGE SCALE GENOMIC DNA]</scope>
    <source>
        <strain evidence="4 5">SP108</strain>
    </source>
</reference>
<dbReference type="SUPFAM" id="SSF47336">
    <property type="entry name" value="ACP-like"/>
    <property type="match status" value="1"/>
</dbReference>
<dbReference type="InterPro" id="IPR009081">
    <property type="entry name" value="PP-bd_ACP"/>
</dbReference>
<sequence length="93" mass="9889">MAPEITCCEDPMLNETAVRTWITEFLVSLTGAEAATITGDAPFYNLGIDSVDAVVMAGAMEEHFGTEIAATLVLRNATIDELIADLRESGLLA</sequence>
<name>A0A4V5PTW3_RHOCA</name>
<dbReference type="InterPro" id="IPR020806">
    <property type="entry name" value="PKS_PP-bd"/>
</dbReference>
<dbReference type="Pfam" id="PF00550">
    <property type="entry name" value="PP-binding"/>
    <property type="match status" value="1"/>
</dbReference>
<organism evidence="4 5">
    <name type="scientific">Rhodobacter capsulatus</name>
    <name type="common">Rhodopseudomonas capsulata</name>
    <dbReference type="NCBI Taxonomy" id="1061"/>
    <lineage>
        <taxon>Bacteria</taxon>
        <taxon>Pseudomonadati</taxon>
        <taxon>Pseudomonadota</taxon>
        <taxon>Alphaproteobacteria</taxon>
        <taxon>Rhodobacterales</taxon>
        <taxon>Rhodobacter group</taxon>
        <taxon>Rhodobacter</taxon>
    </lineage>
</organism>